<proteinExistence type="predicted"/>
<name>A0A0S6VY80_9BACT</name>
<dbReference type="AlphaFoldDB" id="A0A0S6VY80"/>
<dbReference type="EMBL" id="DF820455">
    <property type="protein sequence ID" value="GAK49870.1"/>
    <property type="molecule type" value="Genomic_DNA"/>
</dbReference>
<dbReference type="HOGENOM" id="CLU_2551396_0_0_0"/>
<evidence type="ECO:0000313" key="2">
    <source>
        <dbReference type="Proteomes" id="UP000030700"/>
    </source>
</evidence>
<sequence length="82" mass="9970">MFNQRIMRIMMLLTMHSMKPSKESQIFFSKEVKKHNRDDRRFFRTMKPEISQRPQVFFSVKSEVDHVVMIGDLHLKIFLLRA</sequence>
<dbReference type="Proteomes" id="UP000030700">
    <property type="component" value="Unassembled WGS sequence"/>
</dbReference>
<gene>
    <name evidence="1" type="ORF">U14_01094</name>
</gene>
<protein>
    <submittedName>
        <fullName evidence="1">Uncharacterized protein</fullName>
    </submittedName>
</protein>
<evidence type="ECO:0000313" key="1">
    <source>
        <dbReference type="EMBL" id="GAK49870.1"/>
    </source>
</evidence>
<keyword evidence="2" id="KW-1185">Reference proteome</keyword>
<reference evidence="1" key="1">
    <citation type="journal article" date="2015" name="PeerJ">
        <title>First genomic representation of candidate bacterial phylum KSB3 points to enhanced environmental sensing as a trigger of wastewater bulking.</title>
        <authorList>
            <person name="Sekiguchi Y."/>
            <person name="Ohashi A."/>
            <person name="Parks D.H."/>
            <person name="Yamauchi T."/>
            <person name="Tyson G.W."/>
            <person name="Hugenholtz P."/>
        </authorList>
    </citation>
    <scope>NUCLEOTIDE SEQUENCE [LARGE SCALE GENOMIC DNA]</scope>
</reference>
<accession>A0A0S6VY80</accession>
<organism evidence="1">
    <name type="scientific">Candidatus Moduliflexus flocculans</name>
    <dbReference type="NCBI Taxonomy" id="1499966"/>
    <lineage>
        <taxon>Bacteria</taxon>
        <taxon>Candidatus Moduliflexota</taxon>
        <taxon>Candidatus Moduliflexia</taxon>
        <taxon>Candidatus Moduliflexales</taxon>
        <taxon>Candidatus Moduliflexaceae</taxon>
    </lineage>
</organism>